<dbReference type="GO" id="GO:0003723">
    <property type="term" value="F:RNA binding"/>
    <property type="evidence" value="ECO:0007669"/>
    <property type="project" value="InterPro"/>
</dbReference>
<dbReference type="CDD" id="cd00403">
    <property type="entry name" value="Ribosomal_L1"/>
    <property type="match status" value="1"/>
</dbReference>
<name>D8PMM1_SCHCM</name>
<accession>D8PMM1</accession>
<reference evidence="4 5" key="1">
    <citation type="journal article" date="2010" name="Nat. Biotechnol.">
        <title>Genome sequence of the model mushroom Schizophyllum commune.</title>
        <authorList>
            <person name="Ohm R.A."/>
            <person name="de Jong J.F."/>
            <person name="Lugones L.G."/>
            <person name="Aerts A."/>
            <person name="Kothe E."/>
            <person name="Stajich J.E."/>
            <person name="de Vries R.P."/>
            <person name="Record E."/>
            <person name="Levasseur A."/>
            <person name="Baker S.E."/>
            <person name="Bartholomew K.A."/>
            <person name="Coutinho P.M."/>
            <person name="Erdmann S."/>
            <person name="Fowler T.J."/>
            <person name="Gathman A.C."/>
            <person name="Lombard V."/>
            <person name="Henrissat B."/>
            <person name="Knabe N."/>
            <person name="Kuees U."/>
            <person name="Lilly W.W."/>
            <person name="Lindquist E."/>
            <person name="Lucas S."/>
            <person name="Magnuson J.K."/>
            <person name="Piumi F."/>
            <person name="Raudaskoski M."/>
            <person name="Salamov A."/>
            <person name="Schmutz J."/>
            <person name="Schwarze F.W.M.R."/>
            <person name="vanKuyk P.A."/>
            <person name="Horton J.S."/>
            <person name="Grigoriev I.V."/>
            <person name="Woesten H.A.B."/>
        </authorList>
    </citation>
    <scope>NUCLEOTIDE SEQUENCE [LARGE SCALE GENOMIC DNA]</scope>
    <source>
        <strain evidence="5">H4-8 / FGSC 9210</strain>
    </source>
</reference>
<dbReference type="Proteomes" id="UP000007431">
    <property type="component" value="Unassembled WGS sequence"/>
</dbReference>
<dbReference type="PANTHER" id="PTHR36427">
    <property type="entry name" value="54S RIBOSOMAL PROTEIN L1, MITOCHONDRIAL"/>
    <property type="match status" value="1"/>
</dbReference>
<dbReference type="AlphaFoldDB" id="D8PMM1"/>
<organism evidence="5">
    <name type="scientific">Schizophyllum commune (strain H4-8 / FGSC 9210)</name>
    <name type="common">Split gill fungus</name>
    <dbReference type="NCBI Taxonomy" id="578458"/>
    <lineage>
        <taxon>Eukaryota</taxon>
        <taxon>Fungi</taxon>
        <taxon>Dikarya</taxon>
        <taxon>Basidiomycota</taxon>
        <taxon>Agaricomycotina</taxon>
        <taxon>Agaricomycetes</taxon>
        <taxon>Agaricomycetidae</taxon>
        <taxon>Agaricales</taxon>
        <taxon>Schizophyllaceae</taxon>
        <taxon>Schizophyllum</taxon>
    </lineage>
</organism>
<dbReference type="VEuPathDB" id="FungiDB:SCHCODRAFT_02613129"/>
<evidence type="ECO:0000256" key="1">
    <source>
        <dbReference type="ARBA" id="ARBA00010531"/>
    </source>
</evidence>
<evidence type="ECO:0000256" key="3">
    <source>
        <dbReference type="ARBA" id="ARBA00023274"/>
    </source>
</evidence>
<dbReference type="PIRSF" id="PIRSF002155">
    <property type="entry name" value="Ribosomal_L1"/>
    <property type="match status" value="1"/>
</dbReference>
<dbReference type="InterPro" id="IPR016095">
    <property type="entry name" value="Ribosomal_uL1_3-a/b-sand"/>
</dbReference>
<dbReference type="HOGENOM" id="CLU_062853_1_1_1"/>
<dbReference type="InterPro" id="IPR028364">
    <property type="entry name" value="Ribosomal_uL1/biogenesis"/>
</dbReference>
<protein>
    <recommendedName>
        <fullName evidence="6">Ribosomal protein</fullName>
    </recommendedName>
</protein>
<evidence type="ECO:0000256" key="2">
    <source>
        <dbReference type="ARBA" id="ARBA00022980"/>
    </source>
</evidence>
<dbReference type="PANTHER" id="PTHR36427:SF3">
    <property type="entry name" value="LARGE RIBOSOMAL SUBUNIT PROTEIN UL1M"/>
    <property type="match status" value="1"/>
</dbReference>
<gene>
    <name evidence="4" type="ORF">SCHCODRAFT_64047</name>
</gene>
<dbReference type="Pfam" id="PF00687">
    <property type="entry name" value="Ribosomal_L1"/>
    <property type="match status" value="1"/>
</dbReference>
<dbReference type="FunFam" id="3.40.50.790:FF:000001">
    <property type="entry name" value="50S ribosomal protein L1"/>
    <property type="match status" value="1"/>
</dbReference>
<dbReference type="GeneID" id="9597500"/>
<dbReference type="FunCoup" id="D8PMM1">
    <property type="interactions" value="128"/>
</dbReference>
<keyword evidence="2" id="KW-0689">Ribosomal protein</keyword>
<dbReference type="STRING" id="578458.D8PMM1"/>
<dbReference type="GO" id="GO:0003735">
    <property type="term" value="F:structural constituent of ribosome"/>
    <property type="evidence" value="ECO:0007669"/>
    <property type="project" value="InterPro"/>
</dbReference>
<evidence type="ECO:0008006" key="6">
    <source>
        <dbReference type="Google" id="ProtNLM"/>
    </source>
</evidence>
<comment type="similarity">
    <text evidence="1">Belongs to the universal ribosomal protein uL1 family.</text>
</comment>
<dbReference type="InterPro" id="IPR023674">
    <property type="entry name" value="Ribosomal_uL1-like"/>
</dbReference>
<dbReference type="GO" id="GO:0005762">
    <property type="term" value="C:mitochondrial large ribosomal subunit"/>
    <property type="evidence" value="ECO:0007669"/>
    <property type="project" value="TreeGrafter"/>
</dbReference>
<dbReference type="Gene3D" id="3.30.190.20">
    <property type="match status" value="1"/>
</dbReference>
<dbReference type="eggNOG" id="KOG1569">
    <property type="taxonomic scope" value="Eukaryota"/>
</dbReference>
<keyword evidence="5" id="KW-1185">Reference proteome</keyword>
<dbReference type="Gene3D" id="3.40.50.790">
    <property type="match status" value="1"/>
</dbReference>
<dbReference type="OrthoDB" id="1747252at2759"/>
<dbReference type="SUPFAM" id="SSF56808">
    <property type="entry name" value="Ribosomal protein L1"/>
    <property type="match status" value="1"/>
</dbReference>
<evidence type="ECO:0000313" key="5">
    <source>
        <dbReference type="Proteomes" id="UP000007431"/>
    </source>
</evidence>
<dbReference type="EMBL" id="GL377302">
    <property type="protein sequence ID" value="EFJ03513.1"/>
    <property type="molecule type" value="Genomic_DNA"/>
</dbReference>
<keyword evidence="3" id="KW-0687">Ribonucleoprotein</keyword>
<dbReference type="OMA" id="EFRVDKH"/>
<dbReference type="GO" id="GO:0006412">
    <property type="term" value="P:translation"/>
    <property type="evidence" value="ECO:0007669"/>
    <property type="project" value="InterPro"/>
</dbReference>
<sequence>MEAKRRRKAALAAKEDEKREKLPLAEAIKVLRAVEVASPNCSYELFVKTTLGSGMAVPKGRVSLPREAKPPKEDKILVFAEGKKAEEARKAGAHIVGGTELIEGIASNRIRATTILCTPDLIKPITPRLGRILGPLGLFPSERRGTVTDDIAGYIKKLAGTSEWRADKAGNIRAPIGMLHFPTEDVVNNFQHFMASVKRATGHIQEHGDGRRRTGGEVKRIIPIAKVMLSSKSGPGIRIADA</sequence>
<evidence type="ECO:0000313" key="4">
    <source>
        <dbReference type="EMBL" id="EFJ03513.1"/>
    </source>
</evidence>
<dbReference type="KEGG" id="scm:SCHCO_02613129"/>
<proteinExistence type="inferred from homology"/>
<dbReference type="InterPro" id="IPR002143">
    <property type="entry name" value="Ribosomal_uL1"/>
</dbReference>
<dbReference type="InParanoid" id="D8PMM1"/>